<dbReference type="PANTHER" id="PTHR13274">
    <property type="entry name" value="MITOCHONDRIAL RIBOSOMAL PROTEIN S25"/>
    <property type="match status" value="1"/>
</dbReference>
<dbReference type="SUPFAM" id="SSF52833">
    <property type="entry name" value="Thioredoxin-like"/>
    <property type="match status" value="1"/>
</dbReference>
<dbReference type="EMBL" id="NBII01000002">
    <property type="protein sequence ID" value="PAV21707.1"/>
    <property type="molecule type" value="Genomic_DNA"/>
</dbReference>
<keyword evidence="2" id="KW-0689">Ribosomal protein</keyword>
<dbReference type="OrthoDB" id="1696305at2759"/>
<dbReference type="Proteomes" id="UP000217199">
    <property type="component" value="Unassembled WGS sequence"/>
</dbReference>
<keyword evidence="4" id="KW-0687">Ribonucleoprotein</keyword>
<keyword evidence="7" id="KW-1185">Reference proteome</keyword>
<evidence type="ECO:0000313" key="6">
    <source>
        <dbReference type="EMBL" id="PAV21707.1"/>
    </source>
</evidence>
<dbReference type="PANTHER" id="PTHR13274:SF2">
    <property type="entry name" value="SMALL RIBOSOMAL SUBUNIT PROTEIN MS25"/>
    <property type="match status" value="1"/>
</dbReference>
<dbReference type="SMART" id="SM00916">
    <property type="entry name" value="L51_S25_CI-B8"/>
    <property type="match status" value="1"/>
</dbReference>
<comment type="subcellular location">
    <subcellularLocation>
        <location evidence="1">Mitochondrion</location>
    </subcellularLocation>
</comment>
<dbReference type="InterPro" id="IPR007741">
    <property type="entry name" value="Ribosomal_mL43/mS25/NADH_DH"/>
</dbReference>
<dbReference type="AlphaFoldDB" id="A0A286UQ47"/>
<dbReference type="InParanoid" id="A0A286UQ47"/>
<evidence type="ECO:0000313" key="7">
    <source>
        <dbReference type="Proteomes" id="UP000217199"/>
    </source>
</evidence>
<evidence type="ECO:0000259" key="5">
    <source>
        <dbReference type="SMART" id="SM00916"/>
    </source>
</evidence>
<evidence type="ECO:0000256" key="1">
    <source>
        <dbReference type="ARBA" id="ARBA00004173"/>
    </source>
</evidence>
<dbReference type="GO" id="GO:1990904">
    <property type="term" value="C:ribonucleoprotein complex"/>
    <property type="evidence" value="ECO:0007669"/>
    <property type="project" value="UniProtKB-KW"/>
</dbReference>
<dbReference type="STRING" id="2282107.A0A286UQ47"/>
<proteinExistence type="predicted"/>
<dbReference type="GO" id="GO:0005739">
    <property type="term" value="C:mitochondrion"/>
    <property type="evidence" value="ECO:0007669"/>
    <property type="project" value="UniProtKB-SubCell"/>
</dbReference>
<name>A0A286UQ47_9AGAM</name>
<dbReference type="InterPro" id="IPR040049">
    <property type="entry name" value="Ribosomal_mS25/mL61"/>
</dbReference>
<protein>
    <recommendedName>
        <fullName evidence="5">Ribosomal protein/NADH dehydrogenase domain-containing protein</fullName>
    </recommendedName>
</protein>
<dbReference type="InterPro" id="IPR036249">
    <property type="entry name" value="Thioredoxin-like_sf"/>
</dbReference>
<gene>
    <name evidence="6" type="ORF">PNOK_0166400</name>
</gene>
<dbReference type="GO" id="GO:0005840">
    <property type="term" value="C:ribosome"/>
    <property type="evidence" value="ECO:0007669"/>
    <property type="project" value="UniProtKB-KW"/>
</dbReference>
<sequence>MPAKPLPGPSRLSQILKNLNREPKPLLTGLKAINLSCATKNEHFGARHFIKEELPRIQYANPELKINVKMIENPPIRWGELWRSEMQLEFKNGISKKLEMTSKHSISILEELMDAAGGDRWQTYKKERAAAGEAPEIPTRVHISHPRQAPGTNFKEGIASALP</sequence>
<evidence type="ECO:0000256" key="4">
    <source>
        <dbReference type="ARBA" id="ARBA00023274"/>
    </source>
</evidence>
<dbReference type="GO" id="GO:0003735">
    <property type="term" value="F:structural constituent of ribosome"/>
    <property type="evidence" value="ECO:0007669"/>
    <property type="project" value="InterPro"/>
</dbReference>
<accession>A0A286UQ47</accession>
<comment type="caution">
    <text evidence="6">The sequence shown here is derived from an EMBL/GenBank/DDBJ whole genome shotgun (WGS) entry which is preliminary data.</text>
</comment>
<evidence type="ECO:0000256" key="2">
    <source>
        <dbReference type="ARBA" id="ARBA00022980"/>
    </source>
</evidence>
<feature type="domain" description="Ribosomal protein/NADH dehydrogenase" evidence="5">
    <location>
        <begin position="38"/>
        <end position="119"/>
    </location>
</feature>
<reference evidence="6 7" key="1">
    <citation type="journal article" date="2017" name="Mol. Ecol.">
        <title>Comparative and population genomic landscape of Phellinus noxius: A hypervariable fungus causing root rot in trees.</title>
        <authorList>
            <person name="Chung C.L."/>
            <person name="Lee T.J."/>
            <person name="Akiba M."/>
            <person name="Lee H.H."/>
            <person name="Kuo T.H."/>
            <person name="Liu D."/>
            <person name="Ke H.M."/>
            <person name="Yokoi T."/>
            <person name="Roa M.B."/>
            <person name="Lu M.J."/>
            <person name="Chang Y.Y."/>
            <person name="Ann P.J."/>
            <person name="Tsai J.N."/>
            <person name="Chen C.Y."/>
            <person name="Tzean S.S."/>
            <person name="Ota Y."/>
            <person name="Hattori T."/>
            <person name="Sahashi N."/>
            <person name="Liou R.F."/>
            <person name="Kikuchi T."/>
            <person name="Tsai I.J."/>
        </authorList>
    </citation>
    <scope>NUCLEOTIDE SEQUENCE [LARGE SCALE GENOMIC DNA]</scope>
    <source>
        <strain evidence="6 7">FFPRI411160</strain>
    </source>
</reference>
<evidence type="ECO:0000256" key="3">
    <source>
        <dbReference type="ARBA" id="ARBA00023128"/>
    </source>
</evidence>
<organism evidence="6 7">
    <name type="scientific">Pyrrhoderma noxium</name>
    <dbReference type="NCBI Taxonomy" id="2282107"/>
    <lineage>
        <taxon>Eukaryota</taxon>
        <taxon>Fungi</taxon>
        <taxon>Dikarya</taxon>
        <taxon>Basidiomycota</taxon>
        <taxon>Agaricomycotina</taxon>
        <taxon>Agaricomycetes</taxon>
        <taxon>Hymenochaetales</taxon>
        <taxon>Hymenochaetaceae</taxon>
        <taxon>Pyrrhoderma</taxon>
    </lineage>
</organism>
<keyword evidence="3" id="KW-0496">Mitochondrion</keyword>